<dbReference type="SUPFAM" id="SSF53098">
    <property type="entry name" value="Ribonuclease H-like"/>
    <property type="match status" value="1"/>
</dbReference>
<evidence type="ECO:0000313" key="4">
    <source>
        <dbReference type="Proteomes" id="UP000765509"/>
    </source>
</evidence>
<dbReference type="InterPro" id="IPR036397">
    <property type="entry name" value="RNaseH_sf"/>
</dbReference>
<keyword evidence="1" id="KW-1133">Transmembrane helix</keyword>
<dbReference type="EMBL" id="AVOT02034803">
    <property type="protein sequence ID" value="MBW0529019.1"/>
    <property type="molecule type" value="Genomic_DNA"/>
</dbReference>
<dbReference type="PROSITE" id="PS50879">
    <property type="entry name" value="RNASE_H_1"/>
    <property type="match status" value="1"/>
</dbReference>
<evidence type="ECO:0000313" key="3">
    <source>
        <dbReference type="EMBL" id="MBW0529019.1"/>
    </source>
</evidence>
<dbReference type="Proteomes" id="UP000765509">
    <property type="component" value="Unassembled WGS sequence"/>
</dbReference>
<sequence>MYGLTNKHAGKIISSVIQYGVLFGILVWFTTKNEKTIKKFLETAHNKCVRLSTRFLKQTPLEFLKHDSDLKSSYNAHIRLSQNYIFRSILLPPYHPLRSLIAKEIKEYVMYHPSPIHQIIKLSHVQTLLTCSIEPIFSSPMTPWIPLLPIPLNIDIKIEEAKKLIHHQILEEKKKNAIIIFKDGSLIPGKGAGAASLIEGRQQQSKEVFIDKDDRLTSFEAELYVILLTTELADKEVKKMQQNNSNIRPIIIVSDDQGAMIKFTNPYYASSGQHIYDKLFNKLRKLSAKTEAQLYWCPGHEEIESNCKEDELAKKVVMNNTYLASNHFPASLSKLQQLTNILTPPKQELTIQENKYIKYKKKGKKEFKHWNRWRRE</sequence>
<comment type="caution">
    <text evidence="3">The sequence shown here is derived from an EMBL/GenBank/DDBJ whole genome shotgun (WGS) entry which is preliminary data.</text>
</comment>
<gene>
    <name evidence="3" type="ORF">O181_068734</name>
</gene>
<organism evidence="3 4">
    <name type="scientific">Austropuccinia psidii MF-1</name>
    <dbReference type="NCBI Taxonomy" id="1389203"/>
    <lineage>
        <taxon>Eukaryota</taxon>
        <taxon>Fungi</taxon>
        <taxon>Dikarya</taxon>
        <taxon>Basidiomycota</taxon>
        <taxon>Pucciniomycotina</taxon>
        <taxon>Pucciniomycetes</taxon>
        <taxon>Pucciniales</taxon>
        <taxon>Sphaerophragmiaceae</taxon>
        <taxon>Austropuccinia</taxon>
    </lineage>
</organism>
<dbReference type="InterPro" id="IPR002156">
    <property type="entry name" value="RNaseH_domain"/>
</dbReference>
<keyword evidence="1" id="KW-0812">Transmembrane</keyword>
<dbReference type="InterPro" id="IPR012337">
    <property type="entry name" value="RNaseH-like_sf"/>
</dbReference>
<dbReference type="Gene3D" id="3.30.420.10">
    <property type="entry name" value="Ribonuclease H-like superfamily/Ribonuclease H"/>
    <property type="match status" value="1"/>
</dbReference>
<keyword evidence="1" id="KW-0472">Membrane</keyword>
<feature type="domain" description="RNase H type-1" evidence="2">
    <location>
        <begin position="174"/>
        <end position="318"/>
    </location>
</feature>
<dbReference type="AlphaFoldDB" id="A0A9Q3EXF3"/>
<dbReference type="OrthoDB" id="2507389at2759"/>
<protein>
    <recommendedName>
        <fullName evidence="2">RNase H type-1 domain-containing protein</fullName>
    </recommendedName>
</protein>
<accession>A0A9Q3EXF3</accession>
<dbReference type="GO" id="GO:0003676">
    <property type="term" value="F:nucleic acid binding"/>
    <property type="evidence" value="ECO:0007669"/>
    <property type="project" value="InterPro"/>
</dbReference>
<keyword evidence="4" id="KW-1185">Reference proteome</keyword>
<reference evidence="3" key="1">
    <citation type="submission" date="2021-03" db="EMBL/GenBank/DDBJ databases">
        <title>Draft genome sequence of rust myrtle Austropuccinia psidii MF-1, a brazilian biotype.</title>
        <authorList>
            <person name="Quecine M.C."/>
            <person name="Pachon D.M.R."/>
            <person name="Bonatelli M.L."/>
            <person name="Correr F.H."/>
            <person name="Franceschini L.M."/>
            <person name="Leite T.F."/>
            <person name="Margarido G.R.A."/>
            <person name="Almeida C.A."/>
            <person name="Ferrarezi J.A."/>
            <person name="Labate C.A."/>
        </authorList>
    </citation>
    <scope>NUCLEOTIDE SEQUENCE</scope>
    <source>
        <strain evidence="3">MF-1</strain>
    </source>
</reference>
<proteinExistence type="predicted"/>
<evidence type="ECO:0000259" key="2">
    <source>
        <dbReference type="PROSITE" id="PS50879"/>
    </source>
</evidence>
<feature type="transmembrane region" description="Helical" evidence="1">
    <location>
        <begin position="12"/>
        <end position="31"/>
    </location>
</feature>
<name>A0A9Q3EXF3_9BASI</name>
<dbReference type="CDD" id="cd09276">
    <property type="entry name" value="Rnase_HI_RT_non_LTR"/>
    <property type="match status" value="1"/>
</dbReference>
<dbReference type="GO" id="GO:0004523">
    <property type="term" value="F:RNA-DNA hybrid ribonuclease activity"/>
    <property type="evidence" value="ECO:0007669"/>
    <property type="project" value="InterPro"/>
</dbReference>
<evidence type="ECO:0000256" key="1">
    <source>
        <dbReference type="SAM" id="Phobius"/>
    </source>
</evidence>